<dbReference type="InterPro" id="IPR007445">
    <property type="entry name" value="PilO"/>
</dbReference>
<dbReference type="PIRSF" id="PIRSF016482">
    <property type="entry name" value="PilO"/>
    <property type="match status" value="1"/>
</dbReference>
<feature type="transmembrane region" description="Helical" evidence="1">
    <location>
        <begin position="20"/>
        <end position="42"/>
    </location>
</feature>
<dbReference type="PANTHER" id="PTHR39555:SF1">
    <property type="entry name" value="TYPE IV PILUS INNER MEMBRANE COMPONENT PILO"/>
    <property type="match status" value="1"/>
</dbReference>
<comment type="caution">
    <text evidence="2">The sequence shown here is derived from an EMBL/GenBank/DDBJ whole genome shotgun (WGS) entry which is preliminary data.</text>
</comment>
<dbReference type="Gene3D" id="1.10.287.540">
    <property type="entry name" value="Helix hairpin bin"/>
    <property type="match status" value="1"/>
</dbReference>
<dbReference type="Proteomes" id="UP000178379">
    <property type="component" value="Unassembled WGS sequence"/>
</dbReference>
<reference evidence="2 3" key="1">
    <citation type="journal article" date="2016" name="Nat. Commun.">
        <title>Thousands of microbial genomes shed light on interconnected biogeochemical processes in an aquifer system.</title>
        <authorList>
            <person name="Anantharaman K."/>
            <person name="Brown C.T."/>
            <person name="Hug L.A."/>
            <person name="Sharon I."/>
            <person name="Castelle C.J."/>
            <person name="Probst A.J."/>
            <person name="Thomas B.C."/>
            <person name="Singh A."/>
            <person name="Wilkins M.J."/>
            <person name="Karaoz U."/>
            <person name="Brodie E.L."/>
            <person name="Williams K.H."/>
            <person name="Hubbard S.S."/>
            <person name="Banfield J.F."/>
        </authorList>
    </citation>
    <scope>NUCLEOTIDE SEQUENCE [LARGE SCALE GENOMIC DNA]</scope>
</reference>
<keyword evidence="1" id="KW-1133">Transmembrane helix</keyword>
<dbReference type="GO" id="GO:0043683">
    <property type="term" value="P:type IV pilus assembly"/>
    <property type="evidence" value="ECO:0007669"/>
    <property type="project" value="InterPro"/>
</dbReference>
<dbReference type="GO" id="GO:0043107">
    <property type="term" value="P:type IV pilus-dependent motility"/>
    <property type="evidence" value="ECO:0007669"/>
    <property type="project" value="InterPro"/>
</dbReference>
<evidence type="ECO:0000256" key="1">
    <source>
        <dbReference type="SAM" id="Phobius"/>
    </source>
</evidence>
<dbReference type="EMBL" id="MFSQ01000123">
    <property type="protein sequence ID" value="OGI38442.1"/>
    <property type="molecule type" value="Genomic_DNA"/>
</dbReference>
<evidence type="ECO:0000313" key="2">
    <source>
        <dbReference type="EMBL" id="OGI38442.1"/>
    </source>
</evidence>
<evidence type="ECO:0008006" key="4">
    <source>
        <dbReference type="Google" id="ProtNLM"/>
    </source>
</evidence>
<protein>
    <recommendedName>
        <fullName evidence="4">Pilus assembly protein PilO</fullName>
    </recommendedName>
</protein>
<accession>A0A1F6SZS5</accession>
<gene>
    <name evidence="2" type="ORF">A2140_09295</name>
</gene>
<keyword evidence="1" id="KW-0472">Membrane</keyword>
<dbReference type="AlphaFoldDB" id="A0A1F6SZS5"/>
<dbReference type="Pfam" id="PF04350">
    <property type="entry name" value="PilO"/>
    <property type="match status" value="1"/>
</dbReference>
<dbReference type="Gene3D" id="3.30.70.60">
    <property type="match status" value="1"/>
</dbReference>
<name>A0A1F6SZS5_9PROT</name>
<organism evidence="2 3">
    <name type="scientific">Candidatus Muproteobacteria bacterium RBG_16_62_13</name>
    <dbReference type="NCBI Taxonomy" id="1817756"/>
    <lineage>
        <taxon>Bacteria</taxon>
        <taxon>Pseudomonadati</taxon>
        <taxon>Pseudomonadota</taxon>
        <taxon>Candidatus Muproteobacteria</taxon>
    </lineage>
</organism>
<dbReference type="InterPro" id="IPR014717">
    <property type="entry name" value="Transl_elong_EF1B/ribsomal_bS6"/>
</dbReference>
<keyword evidence="1" id="KW-0812">Transmembrane</keyword>
<dbReference type="STRING" id="1817756.A2140_09295"/>
<evidence type="ECO:0000313" key="3">
    <source>
        <dbReference type="Proteomes" id="UP000178379"/>
    </source>
</evidence>
<proteinExistence type="predicted"/>
<sequence>MSFLDDLKNVDINNLGSWPVPLKIAGIGIICLLLLGGGWYFIIQGELDEHTVARKKEDDLREKFMGLKGQAINLPAYRQQMEEIHQTFGSLLRQLPNSTEVPELLVDITQAGLGRGLEFVLFKPERETTKQFYAELPISIQVNGSYHELALFISDVAALPRIVTFGNINITPAAGNRLNMSAQAFTYRYIDDRGAPAPVAKPARKQVGP</sequence>
<dbReference type="PANTHER" id="PTHR39555">
    <property type="entry name" value="FIMBRIAL ASSEMBLY PROTEIN PILO-LIKE PROTEIN-RELATED"/>
    <property type="match status" value="1"/>
</dbReference>